<feature type="region of interest" description="Disordered" evidence="1">
    <location>
        <begin position="151"/>
        <end position="178"/>
    </location>
</feature>
<protein>
    <submittedName>
        <fullName evidence="2">Uncharacterized protein</fullName>
    </submittedName>
</protein>
<evidence type="ECO:0000256" key="1">
    <source>
        <dbReference type="SAM" id="MobiDB-lite"/>
    </source>
</evidence>
<sequence length="244" mass="27949">MSLDGASQILHLGRNTVRKTLNRISVPAFAVERGLFQKGSPVHWGIHTEKPYTLTGRYEKPFVDYEFLDKVEFTKMRDNNVVTIPKLFFPDYKPQTAAHWEVPDEYKFAYDEERDFFTTNNVYNDGLCYVLTDGQTRELLDGLNYFGGKDDETGLVADGGQDTALGDDEEEDEEKDSVRNRSWWRMLPHNFSNEDQAVLITPTEGDAEVELLDEDGVNDLLDEWETKSMLGLDPDEDLDAEEDS</sequence>
<evidence type="ECO:0000313" key="3">
    <source>
        <dbReference type="Proteomes" id="UP000465846"/>
    </source>
</evidence>
<feature type="region of interest" description="Disordered" evidence="1">
    <location>
        <begin position="225"/>
        <end position="244"/>
    </location>
</feature>
<feature type="compositionally biased region" description="Acidic residues" evidence="1">
    <location>
        <begin position="165"/>
        <end position="175"/>
    </location>
</feature>
<dbReference type="Proteomes" id="UP000465846">
    <property type="component" value="Chromosome"/>
</dbReference>
<feature type="compositionally biased region" description="Acidic residues" evidence="1">
    <location>
        <begin position="233"/>
        <end position="244"/>
    </location>
</feature>
<accession>A0A6C0ULZ5</accession>
<dbReference type="RefSeq" id="WP_163487171.1">
    <property type="nucleotide sequence ID" value="NZ_CP048739.1"/>
</dbReference>
<dbReference type="AlphaFoldDB" id="A0A6C0ULZ5"/>
<dbReference type="EMBL" id="CP048739">
    <property type="protein sequence ID" value="QIB75391.1"/>
    <property type="molecule type" value="Genomic_DNA"/>
</dbReference>
<proteinExistence type="predicted"/>
<name>A0A6C0ULZ5_9EURY</name>
<gene>
    <name evidence="2" type="ORF">G3I44_14470</name>
</gene>
<organism evidence="2 3">
    <name type="scientific">Halogeometricum borinquense</name>
    <dbReference type="NCBI Taxonomy" id="60847"/>
    <lineage>
        <taxon>Archaea</taxon>
        <taxon>Methanobacteriati</taxon>
        <taxon>Methanobacteriota</taxon>
        <taxon>Stenosarchaea group</taxon>
        <taxon>Halobacteria</taxon>
        <taxon>Halobacteriales</taxon>
        <taxon>Haloferacaceae</taxon>
        <taxon>Halogeometricum</taxon>
    </lineage>
</organism>
<dbReference type="GeneID" id="44080629"/>
<evidence type="ECO:0000313" key="2">
    <source>
        <dbReference type="EMBL" id="QIB75391.1"/>
    </source>
</evidence>
<reference evidence="2 3" key="1">
    <citation type="submission" date="2020-02" db="EMBL/GenBank/DDBJ databases">
        <title>Whole genome sequence of Halogeometricum borinquense strain wsp4.</title>
        <authorList>
            <person name="Verma D.K."/>
            <person name="Gopal K."/>
            <person name="Prasad E.S."/>
        </authorList>
    </citation>
    <scope>NUCLEOTIDE SEQUENCE [LARGE SCALE GENOMIC DNA]</scope>
    <source>
        <strain evidence="3">wsp4</strain>
    </source>
</reference>